<reference evidence="1 2" key="1">
    <citation type="journal article" date="2010" name="DNA Res.">
        <title>Bacterial lifestyle in a deep-sea hydrothermal vent chimney revealed by the genome sequence of the thermophilic bacterium Deferribacter desulfuricans SSM1.</title>
        <authorList>
            <person name="Takaki Y."/>
            <person name="Shimamura S."/>
            <person name="Nakagawa S."/>
            <person name="Fukuhara Y."/>
            <person name="Horikawa H."/>
            <person name="Ankai A."/>
            <person name="Harada T."/>
            <person name="Hosoyama A."/>
            <person name="Oguchi A."/>
            <person name="Fukui S."/>
            <person name="Fujita N."/>
            <person name="Takami H."/>
            <person name="Takai K."/>
        </authorList>
    </citation>
    <scope>NUCLEOTIDE SEQUENCE [LARGE SCALE GENOMIC DNA]</scope>
    <source>
        <strain evidence="2">DSM 14783 / JCM 11476 / NBRC 101012 / SSM1</strain>
    </source>
</reference>
<dbReference type="AlphaFoldDB" id="D3PCU0"/>
<gene>
    <name evidence="1" type="ordered locus">DEFDS_0941</name>
</gene>
<keyword evidence="2" id="KW-1185">Reference proteome</keyword>
<evidence type="ECO:0000313" key="2">
    <source>
        <dbReference type="Proteomes" id="UP000001520"/>
    </source>
</evidence>
<evidence type="ECO:0000313" key="1">
    <source>
        <dbReference type="EMBL" id="BAI80413.1"/>
    </source>
</evidence>
<dbReference type="HOGENOM" id="CLU_194452_0_0_0"/>
<proteinExistence type="predicted"/>
<name>D3PCU0_DEFDS</name>
<dbReference type="Proteomes" id="UP000001520">
    <property type="component" value="Chromosome"/>
</dbReference>
<sequence>MECKAEKIAESCPCTWMSCSKRGRCCDCIAYHRSRNELPACYFSPEAERTYDRSFKNFAKDKGLI</sequence>
<dbReference type="RefSeq" id="WP_013007660.1">
    <property type="nucleotide sequence ID" value="NC_013939.1"/>
</dbReference>
<dbReference type="Pfam" id="PF20095">
    <property type="entry name" value="DUF6485"/>
    <property type="match status" value="1"/>
</dbReference>
<dbReference type="OrthoDB" id="9800443at2"/>
<accession>D3PCU0</accession>
<organism evidence="1 2">
    <name type="scientific">Deferribacter desulfuricans (strain DSM 14783 / JCM 11476 / NBRC 101012 / SSM1)</name>
    <dbReference type="NCBI Taxonomy" id="639282"/>
    <lineage>
        <taxon>Bacteria</taxon>
        <taxon>Pseudomonadati</taxon>
        <taxon>Deferribacterota</taxon>
        <taxon>Deferribacteres</taxon>
        <taxon>Deferribacterales</taxon>
        <taxon>Deferribacteraceae</taxon>
        <taxon>Deferribacter</taxon>
    </lineage>
</organism>
<protein>
    <recommendedName>
        <fullName evidence="3">Cytosolic protein</fullName>
    </recommendedName>
</protein>
<evidence type="ECO:0008006" key="3">
    <source>
        <dbReference type="Google" id="ProtNLM"/>
    </source>
</evidence>
<dbReference type="EMBL" id="AP011529">
    <property type="protein sequence ID" value="BAI80413.1"/>
    <property type="molecule type" value="Genomic_DNA"/>
</dbReference>
<dbReference type="STRING" id="639282.DEFDS_0941"/>
<dbReference type="eggNOG" id="ENOG5032Y2U">
    <property type="taxonomic scope" value="Bacteria"/>
</dbReference>
<dbReference type="KEGG" id="ddf:DEFDS_0941"/>